<dbReference type="AlphaFoldDB" id="A0A2M9Y3D1"/>
<dbReference type="OrthoDB" id="344105at2"/>
<accession>A0A2M9Y3D1</accession>
<dbReference type="RefSeq" id="WP_100790389.1">
    <property type="nucleotide sequence ID" value="NZ_NPDQ01000003.1"/>
</dbReference>
<gene>
    <name evidence="1" type="ORF">EHQ30_13985</name>
</gene>
<keyword evidence="2" id="KW-1185">Reference proteome</keyword>
<reference evidence="1" key="1">
    <citation type="journal article" date="2019" name="PLoS Negl. Trop. Dis.">
        <title>Revisiting the worldwide diversity of Leptospira species in the environment.</title>
        <authorList>
            <person name="Vincent A.T."/>
            <person name="Schiettekatte O."/>
            <person name="Bourhy P."/>
            <person name="Veyrier F.J."/>
            <person name="Picardeau M."/>
        </authorList>
    </citation>
    <scope>NUCLEOTIDE SEQUENCE [LARGE SCALE GENOMIC DNA]</scope>
    <source>
        <strain evidence="1">201800277</strain>
    </source>
</reference>
<sequence>MIQLTEFEKKLLETFALSDRDARRLQRVIQDLSIVVGMEHEEIYDFMRFGVENELEILKTDYNWEHFRIRIQKKLKKSPPL</sequence>
<organism evidence="1 2">
    <name type="scientific">Leptospira brenneri</name>
    <dbReference type="NCBI Taxonomy" id="2023182"/>
    <lineage>
        <taxon>Bacteria</taxon>
        <taxon>Pseudomonadati</taxon>
        <taxon>Spirochaetota</taxon>
        <taxon>Spirochaetia</taxon>
        <taxon>Leptospirales</taxon>
        <taxon>Leptospiraceae</taxon>
        <taxon>Leptospira</taxon>
    </lineage>
</organism>
<dbReference type="Proteomes" id="UP000297891">
    <property type="component" value="Unassembled WGS sequence"/>
</dbReference>
<evidence type="ECO:0000313" key="2">
    <source>
        <dbReference type="Proteomes" id="UP000297891"/>
    </source>
</evidence>
<evidence type="ECO:0000313" key="1">
    <source>
        <dbReference type="EMBL" id="TGK91335.1"/>
    </source>
</evidence>
<comment type="caution">
    <text evidence="1">The sequence shown here is derived from an EMBL/GenBank/DDBJ whole genome shotgun (WGS) entry which is preliminary data.</text>
</comment>
<name>A0A2M9Y3D1_9LEPT</name>
<protein>
    <submittedName>
        <fullName evidence="1">Uncharacterized protein</fullName>
    </submittedName>
</protein>
<dbReference type="EMBL" id="RQFP01000014">
    <property type="protein sequence ID" value="TGK91335.1"/>
    <property type="molecule type" value="Genomic_DNA"/>
</dbReference>
<proteinExistence type="predicted"/>